<evidence type="ECO:0000313" key="5">
    <source>
        <dbReference type="Proteomes" id="UP000242146"/>
    </source>
</evidence>
<dbReference type="Gene3D" id="1.10.472.10">
    <property type="entry name" value="Cyclin-like"/>
    <property type="match status" value="2"/>
</dbReference>
<keyword evidence="1" id="KW-0195">Cyclin</keyword>
<comment type="similarity">
    <text evidence="1">Belongs to the cyclin family.</text>
</comment>
<dbReference type="InterPro" id="IPR006671">
    <property type="entry name" value="Cyclin_N"/>
</dbReference>
<protein>
    <submittedName>
        <fullName evidence="4">Cyclin-like protein</fullName>
    </submittedName>
</protein>
<evidence type="ECO:0000256" key="1">
    <source>
        <dbReference type="RuleBase" id="RU000383"/>
    </source>
</evidence>
<dbReference type="GO" id="GO:0006357">
    <property type="term" value="P:regulation of transcription by RNA polymerase II"/>
    <property type="evidence" value="ECO:0007669"/>
    <property type="project" value="InterPro"/>
</dbReference>
<evidence type="ECO:0000259" key="3">
    <source>
        <dbReference type="SMART" id="SM00385"/>
    </source>
</evidence>
<dbReference type="PANTHER" id="PTHR10026">
    <property type="entry name" value="CYCLIN"/>
    <property type="match status" value="1"/>
</dbReference>
<dbReference type="Pfam" id="PF00134">
    <property type="entry name" value="Cyclin_N"/>
    <property type="match status" value="1"/>
</dbReference>
<dbReference type="SMART" id="SM00385">
    <property type="entry name" value="CYCLIN"/>
    <property type="match status" value="2"/>
</dbReference>
<dbReference type="InterPro" id="IPR013763">
    <property type="entry name" value="Cyclin-like_dom"/>
</dbReference>
<name>A0A1X2GCW6_9FUNG</name>
<sequence>MSGSSGSHKTATAPSTPIANGQHYKRRYRPYFSKRQLSLMDQLNGFPSRRSHYAAAHSSNCKFIQQVGDKLGFPQTTISTSQALYHRFILYQGSREFQSLDLCITALFVASKMEENTKKLKDVYVVAHALRYPKIQELDPEKVSDDRLSRVGDYERQMLETLCFNFQIDHPYVYIVKFAKLLEKEFHIQGKSLAKKAYMLAVDSYRTHLCLEYPSHTIAAGCLYLASLMLEDMSYNSLRQSTFWTEKCFSRWVDIEEVGQRILDIYIAKPSEFGPSQEYTNSKIVLNELASQRPEQNNTHDKTKPWTIDAALNLDDLIAHTSIDAVSYLI</sequence>
<dbReference type="InterPro" id="IPR036915">
    <property type="entry name" value="Cyclin-like_sf"/>
</dbReference>
<dbReference type="GO" id="GO:0016538">
    <property type="term" value="F:cyclin-dependent protein serine/threonine kinase regulator activity"/>
    <property type="evidence" value="ECO:0007669"/>
    <property type="project" value="InterPro"/>
</dbReference>
<comment type="caution">
    <text evidence="4">The sequence shown here is derived from an EMBL/GenBank/DDBJ whole genome shotgun (WGS) entry which is preliminary data.</text>
</comment>
<proteinExistence type="inferred from homology"/>
<dbReference type="InterPro" id="IPR043198">
    <property type="entry name" value="Cyclin/Ssn8"/>
</dbReference>
<dbReference type="CDD" id="cd20546">
    <property type="entry name" value="CYCLIN_SpCG1C_ScCTK2-like_rpt2"/>
    <property type="match status" value="1"/>
</dbReference>
<accession>A0A1X2GCW6</accession>
<feature type="domain" description="Cyclin-like" evidence="3">
    <location>
        <begin position="62"/>
        <end position="160"/>
    </location>
</feature>
<keyword evidence="5" id="KW-1185">Reference proteome</keyword>
<organism evidence="4 5">
    <name type="scientific">Hesseltinella vesiculosa</name>
    <dbReference type="NCBI Taxonomy" id="101127"/>
    <lineage>
        <taxon>Eukaryota</taxon>
        <taxon>Fungi</taxon>
        <taxon>Fungi incertae sedis</taxon>
        <taxon>Mucoromycota</taxon>
        <taxon>Mucoromycotina</taxon>
        <taxon>Mucoromycetes</taxon>
        <taxon>Mucorales</taxon>
        <taxon>Cunninghamellaceae</taxon>
        <taxon>Hesseltinella</taxon>
    </lineage>
</organism>
<dbReference type="EMBL" id="MCGT01000022">
    <property type="protein sequence ID" value="ORX50914.1"/>
    <property type="molecule type" value="Genomic_DNA"/>
</dbReference>
<dbReference type="OrthoDB" id="25002at2759"/>
<feature type="region of interest" description="Disordered" evidence="2">
    <location>
        <begin position="1"/>
        <end position="20"/>
    </location>
</feature>
<dbReference type="SUPFAM" id="SSF47954">
    <property type="entry name" value="Cyclin-like"/>
    <property type="match status" value="2"/>
</dbReference>
<dbReference type="Proteomes" id="UP000242146">
    <property type="component" value="Unassembled WGS sequence"/>
</dbReference>
<feature type="compositionally biased region" description="Polar residues" evidence="2">
    <location>
        <begin position="1"/>
        <end position="19"/>
    </location>
</feature>
<evidence type="ECO:0000256" key="2">
    <source>
        <dbReference type="SAM" id="MobiDB-lite"/>
    </source>
</evidence>
<dbReference type="AlphaFoldDB" id="A0A1X2GCW6"/>
<gene>
    <name evidence="4" type="ORF">DM01DRAFT_1337515</name>
</gene>
<evidence type="ECO:0000313" key="4">
    <source>
        <dbReference type="EMBL" id="ORX50914.1"/>
    </source>
</evidence>
<feature type="domain" description="Cyclin-like" evidence="3">
    <location>
        <begin position="173"/>
        <end position="267"/>
    </location>
</feature>
<dbReference type="STRING" id="101127.A0A1X2GCW6"/>
<reference evidence="4 5" key="1">
    <citation type="submission" date="2016-07" db="EMBL/GenBank/DDBJ databases">
        <title>Pervasive Adenine N6-methylation of Active Genes in Fungi.</title>
        <authorList>
            <consortium name="DOE Joint Genome Institute"/>
            <person name="Mondo S.J."/>
            <person name="Dannebaum R.O."/>
            <person name="Kuo R.C."/>
            <person name="Labutti K."/>
            <person name="Haridas S."/>
            <person name="Kuo A."/>
            <person name="Salamov A."/>
            <person name="Ahrendt S.R."/>
            <person name="Lipzen A."/>
            <person name="Sullivan W."/>
            <person name="Andreopoulos W.B."/>
            <person name="Clum A."/>
            <person name="Lindquist E."/>
            <person name="Daum C."/>
            <person name="Ramamoorthy G.K."/>
            <person name="Gryganskyi A."/>
            <person name="Culley D."/>
            <person name="Magnuson J.K."/>
            <person name="James T.Y."/>
            <person name="O'Malley M.A."/>
            <person name="Stajich J.E."/>
            <person name="Spatafora J.W."/>
            <person name="Visel A."/>
            <person name="Grigoriev I.V."/>
        </authorList>
    </citation>
    <scope>NUCLEOTIDE SEQUENCE [LARGE SCALE GENOMIC DNA]</scope>
    <source>
        <strain evidence="4 5">NRRL 3301</strain>
    </source>
</reference>